<feature type="domain" description="SCP" evidence="1">
    <location>
        <begin position="280"/>
        <end position="402"/>
    </location>
</feature>
<dbReference type="SUPFAM" id="SSF55797">
    <property type="entry name" value="PR-1-like"/>
    <property type="match status" value="1"/>
</dbReference>
<gene>
    <name evidence="3" type="ORF">CK510_02325</name>
</gene>
<sequence length="408" mass="44271">MPVNLFDANFYRSANSNLRGLSDGEALANFQTSGLIENRQFSPFVDLSFYRASNSDLGGLTNQQLFDHLANNGIAEGRKFSQVFDLNFYRGNNSDLSGFSNEKLFEHFSNFGLSEGRNASDFINADFANNTLKTARDIAVTANPAIYRDSISSADGADVYKFDLSSQDTSLNITLNGLGGNLDLELLNARGRSVAVSEAIPEGIAANPGNGSESFSFNDLTSGTYYVRVYQGSEGQSSNYNLSFSSKLISNSVETGIPEVATQAPAAASPVTNNFIQEVLDLTNVERTKGGLSALKLNPNLNLAAQNHSEDMALRDYFSHTGVNGSSSGDRATSAGYQFSYLGENIAAGYITPEEVVQGWMNSPGHRANIMNANYQEMGLGYCYLENDTGNVNYNYYWTQEFGTTIST</sequence>
<comment type="caution">
    <text evidence="3">The sequence shown here is derived from an EMBL/GenBank/DDBJ whole genome shotgun (WGS) entry which is preliminary data.</text>
</comment>
<dbReference type="Pfam" id="PF04151">
    <property type="entry name" value="PPC"/>
    <property type="match status" value="1"/>
</dbReference>
<evidence type="ECO:0000313" key="4">
    <source>
        <dbReference type="Proteomes" id="UP000218238"/>
    </source>
</evidence>
<evidence type="ECO:0000313" key="3">
    <source>
        <dbReference type="EMBL" id="PAX60367.1"/>
    </source>
</evidence>
<dbReference type="AlphaFoldDB" id="A0A2A2TPM2"/>
<organism evidence="3 4">
    <name type="scientific">Brunnivagina elsteri CCALA 953</name>
    <dbReference type="NCBI Taxonomy" id="987040"/>
    <lineage>
        <taxon>Bacteria</taxon>
        <taxon>Bacillati</taxon>
        <taxon>Cyanobacteriota</taxon>
        <taxon>Cyanophyceae</taxon>
        <taxon>Nostocales</taxon>
        <taxon>Calotrichaceae</taxon>
        <taxon>Brunnivagina</taxon>
    </lineage>
</organism>
<dbReference type="Proteomes" id="UP000218238">
    <property type="component" value="Unassembled WGS sequence"/>
</dbReference>
<accession>A0A2A2TPM2</accession>
<keyword evidence="4" id="KW-1185">Reference proteome</keyword>
<dbReference type="Pfam" id="PF00188">
    <property type="entry name" value="CAP"/>
    <property type="match status" value="1"/>
</dbReference>
<feature type="domain" description="Peptidase C-terminal archaeal/bacterial" evidence="2">
    <location>
        <begin position="157"/>
        <end position="231"/>
    </location>
</feature>
<dbReference type="Gene3D" id="2.60.120.380">
    <property type="match status" value="1"/>
</dbReference>
<dbReference type="InterPro" id="IPR035940">
    <property type="entry name" value="CAP_sf"/>
</dbReference>
<dbReference type="RefSeq" id="WP_095720153.1">
    <property type="nucleotide sequence ID" value="NZ_NTFS01000013.1"/>
</dbReference>
<dbReference type="Gene3D" id="3.40.33.10">
    <property type="entry name" value="CAP"/>
    <property type="match status" value="1"/>
</dbReference>
<evidence type="ECO:0008006" key="5">
    <source>
        <dbReference type="Google" id="ProtNLM"/>
    </source>
</evidence>
<dbReference type="PANTHER" id="PTHR31157">
    <property type="entry name" value="SCP DOMAIN-CONTAINING PROTEIN"/>
    <property type="match status" value="1"/>
</dbReference>
<dbReference type="InterPro" id="IPR014044">
    <property type="entry name" value="CAP_dom"/>
</dbReference>
<reference evidence="3 4" key="1">
    <citation type="submission" date="2017-08" db="EMBL/GenBank/DDBJ databases">
        <title>Draft genome sequence of filamentous cyanobacterium Calothrix elsteri CCALA 953.</title>
        <authorList>
            <person name="Gagunashvili A.N."/>
            <person name="Elster J."/>
            <person name="Andresson O.S."/>
        </authorList>
    </citation>
    <scope>NUCLEOTIDE SEQUENCE [LARGE SCALE GENOMIC DNA]</scope>
    <source>
        <strain evidence="3 4">CCALA 953</strain>
    </source>
</reference>
<evidence type="ECO:0000259" key="2">
    <source>
        <dbReference type="Pfam" id="PF04151"/>
    </source>
</evidence>
<protein>
    <recommendedName>
        <fullName evidence="5">SCP domain-containing protein</fullName>
    </recommendedName>
</protein>
<dbReference type="SUPFAM" id="SSF89260">
    <property type="entry name" value="Collagen-binding domain"/>
    <property type="match status" value="1"/>
</dbReference>
<dbReference type="InterPro" id="IPR007280">
    <property type="entry name" value="Peptidase_C_arc/bac"/>
</dbReference>
<dbReference type="PANTHER" id="PTHR31157:SF1">
    <property type="entry name" value="SCP DOMAIN-CONTAINING PROTEIN"/>
    <property type="match status" value="1"/>
</dbReference>
<dbReference type="OrthoDB" id="9783944at2"/>
<proteinExistence type="predicted"/>
<dbReference type="EMBL" id="NTFS01000013">
    <property type="protein sequence ID" value="PAX60367.1"/>
    <property type="molecule type" value="Genomic_DNA"/>
</dbReference>
<name>A0A2A2TPM2_9CYAN</name>
<dbReference type="CDD" id="cd05379">
    <property type="entry name" value="CAP_bacterial"/>
    <property type="match status" value="1"/>
</dbReference>
<evidence type="ECO:0000259" key="1">
    <source>
        <dbReference type="Pfam" id="PF00188"/>
    </source>
</evidence>